<sequence>MSCCNPHRERVELSCDVHQQLACGMSALQWTADRDPDHTPQFLASLINTFPNDLALIRQAALRAAVVPLFVERTAVACAALKTKTERHDFRRQLEGGLTPADLERFDQLMSAEWRRLRGK</sequence>
<evidence type="ECO:0000313" key="1">
    <source>
        <dbReference type="EMBL" id="MFM0002622.1"/>
    </source>
</evidence>
<dbReference type="EMBL" id="JAQQEZ010000010">
    <property type="protein sequence ID" value="MFM0002622.1"/>
    <property type="molecule type" value="Genomic_DNA"/>
</dbReference>
<organism evidence="1 2">
    <name type="scientific">Paraburkholderia dipogonis</name>
    <dbReference type="NCBI Taxonomy" id="1211383"/>
    <lineage>
        <taxon>Bacteria</taxon>
        <taxon>Pseudomonadati</taxon>
        <taxon>Pseudomonadota</taxon>
        <taxon>Betaproteobacteria</taxon>
        <taxon>Burkholderiales</taxon>
        <taxon>Burkholderiaceae</taxon>
        <taxon>Paraburkholderia</taxon>
    </lineage>
</organism>
<accession>A0ABW9APV6</accession>
<protein>
    <submittedName>
        <fullName evidence="1">Uncharacterized protein</fullName>
    </submittedName>
</protein>
<gene>
    <name evidence="1" type="ORF">PQR57_16495</name>
</gene>
<evidence type="ECO:0000313" key="2">
    <source>
        <dbReference type="Proteomes" id="UP001629230"/>
    </source>
</evidence>
<reference evidence="1 2" key="1">
    <citation type="journal article" date="2024" name="Chem. Sci.">
        <title>Discovery of megapolipeptins by genome mining of a Burkholderiales bacteria collection.</title>
        <authorList>
            <person name="Paulo B.S."/>
            <person name="Recchia M.J.J."/>
            <person name="Lee S."/>
            <person name="Fergusson C.H."/>
            <person name="Romanowski S.B."/>
            <person name="Hernandez A."/>
            <person name="Krull N."/>
            <person name="Liu D.Y."/>
            <person name="Cavanagh H."/>
            <person name="Bos A."/>
            <person name="Gray C.A."/>
            <person name="Murphy B.T."/>
            <person name="Linington R.G."/>
            <person name="Eustaquio A.S."/>
        </authorList>
    </citation>
    <scope>NUCLEOTIDE SEQUENCE [LARGE SCALE GENOMIC DNA]</scope>
    <source>
        <strain evidence="1 2">RL17-350-BIC-A</strain>
    </source>
</reference>
<name>A0ABW9APV6_9BURK</name>
<comment type="caution">
    <text evidence="1">The sequence shown here is derived from an EMBL/GenBank/DDBJ whole genome shotgun (WGS) entry which is preliminary data.</text>
</comment>
<proteinExistence type="predicted"/>
<keyword evidence="2" id="KW-1185">Reference proteome</keyword>
<dbReference type="Proteomes" id="UP001629230">
    <property type="component" value="Unassembled WGS sequence"/>
</dbReference>